<keyword evidence="3" id="KW-0732">Signal</keyword>
<evidence type="ECO:0000256" key="2">
    <source>
        <dbReference type="SAM" id="Phobius"/>
    </source>
</evidence>
<reference evidence="5" key="1">
    <citation type="submission" date="2016-05" db="EMBL/GenBank/DDBJ databases">
        <title>Comparative genomics of biotechnologically important yeasts.</title>
        <authorList>
            <consortium name="DOE Joint Genome Institute"/>
            <person name="Riley R."/>
            <person name="Haridas S."/>
            <person name="Wolfe K.H."/>
            <person name="Lopes M.R."/>
            <person name="Hittinger C.T."/>
            <person name="Goker M."/>
            <person name="Salamov A."/>
            <person name="Wisecaver J."/>
            <person name="Long T.M."/>
            <person name="Aerts A.L."/>
            <person name="Barry K."/>
            <person name="Choi C."/>
            <person name="Clum A."/>
            <person name="Coughlan A.Y."/>
            <person name="Deshpande S."/>
            <person name="Douglass A.P."/>
            <person name="Hanson S.J."/>
            <person name="Klenk H.-P."/>
            <person name="Labutti K."/>
            <person name="Lapidus A."/>
            <person name="Lindquist E."/>
            <person name="Lipzen A."/>
            <person name="Meier-Kolthoff J.P."/>
            <person name="Ohm R.A."/>
            <person name="Otillar R.P."/>
            <person name="Pangilinan J."/>
            <person name="Peng Y."/>
            <person name="Rokas A."/>
            <person name="Rosa C.A."/>
            <person name="Scheuner C."/>
            <person name="Sibirny A.A."/>
            <person name="Slot J.C."/>
            <person name="Stielow J.B."/>
            <person name="Sun H."/>
            <person name="Kurtzman C.P."/>
            <person name="Blackwell M."/>
            <person name="Grigoriev I.V."/>
            <person name="Jeffries T.W."/>
        </authorList>
    </citation>
    <scope>NUCLEOTIDE SEQUENCE [LARGE SCALE GENOMIC DNA]</scope>
    <source>
        <strain evidence="5">NRRL Y-2460</strain>
    </source>
</reference>
<feature type="chain" id="PRO_5009163386" evidence="3">
    <location>
        <begin position="24"/>
        <end position="265"/>
    </location>
</feature>
<feature type="signal peptide" evidence="3">
    <location>
        <begin position="1"/>
        <end position="23"/>
    </location>
</feature>
<feature type="region of interest" description="Disordered" evidence="1">
    <location>
        <begin position="193"/>
        <end position="232"/>
    </location>
</feature>
<evidence type="ECO:0000313" key="4">
    <source>
        <dbReference type="EMBL" id="ODV96261.1"/>
    </source>
</evidence>
<name>A0A1E4TX00_PACTA</name>
<protein>
    <submittedName>
        <fullName evidence="4">Uncharacterized protein</fullName>
    </submittedName>
</protein>
<keyword evidence="2" id="KW-1133">Transmembrane helix</keyword>
<dbReference type="EMBL" id="KV454013">
    <property type="protein sequence ID" value="ODV96261.1"/>
    <property type="molecule type" value="Genomic_DNA"/>
</dbReference>
<dbReference type="AlphaFoldDB" id="A0A1E4TX00"/>
<sequence>MALLKSFIVSLSLLAGAVLASSAEFVLDSNCHTGTFPYTLFTPIQYDSNGVVGIYVDCDTCYNFTGIITDEGYFEVTESSEGSLTETMYMNIDDETGLVTINDTAVTAPYLISTHLFYYEGDLAYTLLEKEYNETYYLYFLGVNYDVAALGTNYSTSLVTEFPNGTRYLYYEPDEATTTASFSTIAHIPESTEASSSTSVTTTSSGSSTASTTSESSSSTSSSSSSSSTSSSTGAAVASFNISYEEFGLFSFIAMIFGWVFTFGI</sequence>
<dbReference type="Proteomes" id="UP000094236">
    <property type="component" value="Unassembled WGS sequence"/>
</dbReference>
<keyword evidence="5" id="KW-1185">Reference proteome</keyword>
<feature type="transmembrane region" description="Helical" evidence="2">
    <location>
        <begin position="247"/>
        <end position="264"/>
    </location>
</feature>
<accession>A0A1E4TX00</accession>
<organism evidence="4 5">
    <name type="scientific">Pachysolen tannophilus NRRL Y-2460</name>
    <dbReference type="NCBI Taxonomy" id="669874"/>
    <lineage>
        <taxon>Eukaryota</taxon>
        <taxon>Fungi</taxon>
        <taxon>Dikarya</taxon>
        <taxon>Ascomycota</taxon>
        <taxon>Saccharomycotina</taxon>
        <taxon>Pichiomycetes</taxon>
        <taxon>Pachysolenaceae</taxon>
        <taxon>Pachysolen</taxon>
    </lineage>
</organism>
<evidence type="ECO:0000313" key="5">
    <source>
        <dbReference type="Proteomes" id="UP000094236"/>
    </source>
</evidence>
<gene>
    <name evidence="4" type="ORF">PACTADRAFT_49640</name>
</gene>
<keyword evidence="2" id="KW-0472">Membrane</keyword>
<proteinExistence type="predicted"/>
<dbReference type="OrthoDB" id="3994539at2759"/>
<evidence type="ECO:0000256" key="3">
    <source>
        <dbReference type="SAM" id="SignalP"/>
    </source>
</evidence>
<evidence type="ECO:0000256" key="1">
    <source>
        <dbReference type="SAM" id="MobiDB-lite"/>
    </source>
</evidence>
<keyword evidence="2" id="KW-0812">Transmembrane</keyword>